<evidence type="ECO:0000313" key="3">
    <source>
        <dbReference type="Proteomes" id="UP000542674"/>
    </source>
</evidence>
<evidence type="ECO:0000313" key="2">
    <source>
        <dbReference type="EMBL" id="MBB4967049.1"/>
    </source>
</evidence>
<dbReference type="EMBL" id="JACHJS010000001">
    <property type="protein sequence ID" value="MBB4967049.1"/>
    <property type="molecule type" value="Genomic_DNA"/>
</dbReference>
<comment type="caution">
    <text evidence="2">The sequence shown here is derived from an EMBL/GenBank/DDBJ whole genome shotgun (WGS) entry which is preliminary data.</text>
</comment>
<keyword evidence="1" id="KW-0732">Signal</keyword>
<reference evidence="2 3" key="1">
    <citation type="submission" date="2020-08" db="EMBL/GenBank/DDBJ databases">
        <title>Sequencing the genomes of 1000 actinobacteria strains.</title>
        <authorList>
            <person name="Klenk H.-P."/>
        </authorList>
    </citation>
    <scope>NUCLEOTIDE SEQUENCE [LARGE SCALE GENOMIC DNA]</scope>
    <source>
        <strain evidence="2 3">DSM 45084</strain>
    </source>
</reference>
<dbReference type="SUPFAM" id="SSF53850">
    <property type="entry name" value="Periplasmic binding protein-like II"/>
    <property type="match status" value="1"/>
</dbReference>
<gene>
    <name evidence="2" type="ORF">F4559_004408</name>
</gene>
<sequence>MRSTLTKAAVLVAGLATFVTLGGTAQADPGAGVTPATTDLVGVGSDTTQGLLNTLGNLYNTKTPAPANKVYSWDATGSATITPKSGAPTITRPNGSGAGVAALIADGTTHNLDFARSSSGPKTDGSQANYAFIEFARDTVTYATATTSSVPTTLTTLALNKLYGSAAGSVDCNRNAYLPQAGSGTRSFFLASIGLTTPGTCAKDTFAGAPVQEHSAAPLVGDPNAVAPFSVGRAIGLAGIKVNTIDDSVRPTGKAPAVTARVSPTTGQTVTSGGVVAYDRPLFNVIRKADKTVAKFSGFFGSLGYICTNANAKAAIDAAGFRRAPGCGTDRN</sequence>
<dbReference type="RefSeq" id="WP_184671434.1">
    <property type="nucleotide sequence ID" value="NZ_BAABAI010000037.1"/>
</dbReference>
<accession>A0A7W7T5N9</accession>
<dbReference type="Proteomes" id="UP000542674">
    <property type="component" value="Unassembled WGS sequence"/>
</dbReference>
<dbReference type="Gene3D" id="3.40.190.10">
    <property type="entry name" value="Periplasmic binding protein-like II"/>
    <property type="match status" value="1"/>
</dbReference>
<protein>
    <submittedName>
        <fullName evidence="2">ABC-type phosphate transport system substrate-binding protein</fullName>
    </submittedName>
</protein>
<proteinExistence type="predicted"/>
<keyword evidence="3" id="KW-1185">Reference proteome</keyword>
<feature type="chain" id="PRO_5031121084" evidence="1">
    <location>
        <begin position="28"/>
        <end position="332"/>
    </location>
</feature>
<evidence type="ECO:0000256" key="1">
    <source>
        <dbReference type="SAM" id="SignalP"/>
    </source>
</evidence>
<dbReference type="AlphaFoldDB" id="A0A7W7T5N9"/>
<organism evidence="2 3">
    <name type="scientific">Saccharothrix violaceirubra</name>
    <dbReference type="NCBI Taxonomy" id="413306"/>
    <lineage>
        <taxon>Bacteria</taxon>
        <taxon>Bacillati</taxon>
        <taxon>Actinomycetota</taxon>
        <taxon>Actinomycetes</taxon>
        <taxon>Pseudonocardiales</taxon>
        <taxon>Pseudonocardiaceae</taxon>
        <taxon>Saccharothrix</taxon>
    </lineage>
</organism>
<name>A0A7W7T5N9_9PSEU</name>
<feature type="signal peptide" evidence="1">
    <location>
        <begin position="1"/>
        <end position="27"/>
    </location>
</feature>